<dbReference type="Gene3D" id="1.10.238.10">
    <property type="entry name" value="EF-hand"/>
    <property type="match status" value="2"/>
</dbReference>
<dbReference type="FunFam" id="1.10.418.10:FF:000077">
    <property type="entry name" value="Related to alpha-actinin"/>
    <property type="match status" value="1"/>
</dbReference>
<comment type="subcellular location">
    <subcellularLocation>
        <location evidence="1">Nucleus matrix</location>
    </subcellularLocation>
</comment>
<feature type="domain" description="Calponin-homology (CH)" evidence="8">
    <location>
        <begin position="117"/>
        <end position="223"/>
    </location>
</feature>
<keyword evidence="6" id="KW-0009">Actin-binding</keyword>
<dbReference type="InterPro" id="IPR011992">
    <property type="entry name" value="EF-hand-dom_pair"/>
</dbReference>
<dbReference type="SMART" id="SM01184">
    <property type="entry name" value="efhand_Ca_insen"/>
    <property type="match status" value="1"/>
</dbReference>
<dbReference type="FunFam" id="1.10.418.10:FF:000030">
    <property type="entry name" value="Related to alpha-actinin"/>
    <property type="match status" value="1"/>
</dbReference>
<sequence>MALRQFLLARLNTKLEANGYPPMTSLVKDLSDGVRLIQLMEIMGDTSLGRYNKSPRMRIQKAENVNKALEFITSRGVKLTNIDGEADIIDGNLKLILGMIWTLILRFTIADISEEGLSAKEGLLLWCQRKTEPYKEVDVQDFSSSWSDGLALCALIHCHRPDLLDYDKLNKLDRHGNTRLAFQIAAEHLNIPQLLEVEDLCDSKHPDERSVMTYIACYFHAFSSMDQAETVSRRVEKFAELMQSVWVSRNDYERRIRLLLAALSDIQAKWLASTFTGSYIEAKAQSADFTIYKQTTKRTWVTEKQDVATLFGNVQTKLKTYGLREIKETLRKKFADLANDFEHRLHLVSSELTAIDGPLEVQQQLVQQIQTRIHALSDILGEVASAEAECSAANVEENDYTVFTCQDLEFELELLVQSIAKKIAFIDNQIVSRNMTNLTPAQLEQFESTFRYFHRDESNTLNQSEMTAALASLGIVYSDEDMDYIYDQLVQDYGAVSFEAFINLLVDIMEDQTTPDQLRESFRGIASDKSFVTELDLRIAHLPASAIDYLREAMPSTLNEAGEPQYDYERWLDEVFDEDMDYLYDQLVQDCCSGIGLRYPSDREQRWRCGNSVGASGVQVNPACLQEYQTLKLGKKIKYIIFNLNDAKTEIIVEKKSESSNYDDFLADLPEGDCRWAVYDFEFDKEGAGKRNKLCFFSWSPDDAKVKQKMLFASSKDALRRALVGIAVEIQGTDSSEVAYESVLDKANRGN</sequence>
<dbReference type="GO" id="GO:0030042">
    <property type="term" value="P:actin filament depolymerization"/>
    <property type="evidence" value="ECO:0007669"/>
    <property type="project" value="InterPro"/>
</dbReference>
<dbReference type="PROSITE" id="PS51263">
    <property type="entry name" value="ADF_H"/>
    <property type="match status" value="1"/>
</dbReference>
<dbReference type="GO" id="GO:0016363">
    <property type="term" value="C:nuclear matrix"/>
    <property type="evidence" value="ECO:0007669"/>
    <property type="project" value="UniProtKB-SubCell"/>
</dbReference>
<dbReference type="EMBL" id="LATX01002388">
    <property type="protein sequence ID" value="KTB30359.1"/>
    <property type="molecule type" value="Genomic_DNA"/>
</dbReference>
<dbReference type="PANTHER" id="PTHR11915">
    <property type="entry name" value="SPECTRIN/FILAMIN RELATED CYTOSKELETAL PROTEIN"/>
    <property type="match status" value="1"/>
</dbReference>
<evidence type="ECO:0000256" key="1">
    <source>
        <dbReference type="ARBA" id="ARBA00004109"/>
    </source>
</evidence>
<dbReference type="SMART" id="SM00102">
    <property type="entry name" value="ADF"/>
    <property type="match status" value="1"/>
</dbReference>
<dbReference type="PROSITE" id="PS50021">
    <property type="entry name" value="CH"/>
    <property type="match status" value="2"/>
</dbReference>
<feature type="domain" description="ADF-H" evidence="9">
    <location>
        <begin position="617"/>
        <end position="748"/>
    </location>
</feature>
<dbReference type="SUPFAM" id="SSF55753">
    <property type="entry name" value="Actin depolymerizing proteins"/>
    <property type="match status" value="1"/>
</dbReference>
<dbReference type="Gene3D" id="1.20.58.60">
    <property type="match status" value="1"/>
</dbReference>
<dbReference type="FunFam" id="1.10.238.10:FF:000097">
    <property type="entry name" value="Alpha-actinin, sarcomeric (F-actin cross linking protein)"/>
    <property type="match status" value="1"/>
</dbReference>
<evidence type="ECO:0000256" key="7">
    <source>
        <dbReference type="ARBA" id="ARBA00032427"/>
    </source>
</evidence>
<dbReference type="Pfam" id="PF08726">
    <property type="entry name" value="EFhand_Ca_insen"/>
    <property type="match status" value="1"/>
</dbReference>
<dbReference type="InterPro" id="IPR002108">
    <property type="entry name" value="ADF-H"/>
</dbReference>
<dbReference type="CDD" id="cd11286">
    <property type="entry name" value="ADF_cofilin_like"/>
    <property type="match status" value="1"/>
</dbReference>
<gene>
    <name evidence="10" type="ORF">WG66_17117</name>
</gene>
<keyword evidence="5" id="KW-0106">Calcium</keyword>
<reference evidence="10 11" key="1">
    <citation type="submission" date="2015-12" db="EMBL/GenBank/DDBJ databases">
        <title>Draft genome sequence of Moniliophthora roreri, the causal agent of frosty pod rot of cacao.</title>
        <authorList>
            <person name="Aime M.C."/>
            <person name="Diaz-Valderrama J.R."/>
            <person name="Kijpornyongpan T."/>
            <person name="Phillips-Mora W."/>
        </authorList>
    </citation>
    <scope>NUCLEOTIDE SEQUENCE [LARGE SCALE GENOMIC DNA]</scope>
    <source>
        <strain evidence="10 11">MCA 2952</strain>
    </source>
</reference>
<dbReference type="InterPro" id="IPR001715">
    <property type="entry name" value="CH_dom"/>
</dbReference>
<dbReference type="Pfam" id="PF00307">
    <property type="entry name" value="CH"/>
    <property type="match status" value="2"/>
</dbReference>
<dbReference type="Proteomes" id="UP000054988">
    <property type="component" value="Unassembled WGS sequence"/>
</dbReference>
<dbReference type="Gene3D" id="1.10.418.10">
    <property type="entry name" value="Calponin-like domain"/>
    <property type="match status" value="2"/>
</dbReference>
<protein>
    <recommendedName>
        <fullName evidence="3">Cofilin</fullName>
    </recommendedName>
    <alternativeName>
        <fullName evidence="7">Actin-depolymerizing factor 1</fullName>
    </alternativeName>
</protein>
<dbReference type="SUPFAM" id="SSF47473">
    <property type="entry name" value="EF-hand"/>
    <property type="match status" value="1"/>
</dbReference>
<evidence type="ECO:0000313" key="11">
    <source>
        <dbReference type="Proteomes" id="UP000054988"/>
    </source>
</evidence>
<dbReference type="AlphaFoldDB" id="A0A0W0F201"/>
<name>A0A0W0F201_MONRR</name>
<proteinExistence type="inferred from homology"/>
<evidence type="ECO:0000313" key="10">
    <source>
        <dbReference type="EMBL" id="KTB30359.1"/>
    </source>
</evidence>
<evidence type="ECO:0000259" key="8">
    <source>
        <dbReference type="PROSITE" id="PS50021"/>
    </source>
</evidence>
<feature type="domain" description="Calponin-homology (CH)" evidence="8">
    <location>
        <begin position="1"/>
        <end position="108"/>
    </location>
</feature>
<dbReference type="SUPFAM" id="SSF46966">
    <property type="entry name" value="Spectrin repeat"/>
    <property type="match status" value="2"/>
</dbReference>
<evidence type="ECO:0000256" key="6">
    <source>
        <dbReference type="ARBA" id="ARBA00023203"/>
    </source>
</evidence>
<dbReference type="GO" id="GO:0015629">
    <property type="term" value="C:actin cytoskeleton"/>
    <property type="evidence" value="ECO:0007669"/>
    <property type="project" value="InterPro"/>
</dbReference>
<evidence type="ECO:0000259" key="9">
    <source>
        <dbReference type="PROSITE" id="PS51263"/>
    </source>
</evidence>
<comment type="caution">
    <text evidence="10">The sequence shown here is derived from an EMBL/GenBank/DDBJ whole genome shotgun (WGS) entry which is preliminary data.</text>
</comment>
<dbReference type="SUPFAM" id="SSF47576">
    <property type="entry name" value="Calponin-homology domain, CH-domain"/>
    <property type="match status" value="1"/>
</dbReference>
<dbReference type="eggNOG" id="KOG0035">
    <property type="taxonomic scope" value="Eukaryota"/>
</dbReference>
<organism evidence="10 11">
    <name type="scientific">Moniliophthora roreri</name>
    <name type="common">Frosty pod rot fungus</name>
    <name type="synonym">Monilia roreri</name>
    <dbReference type="NCBI Taxonomy" id="221103"/>
    <lineage>
        <taxon>Eukaryota</taxon>
        <taxon>Fungi</taxon>
        <taxon>Dikarya</taxon>
        <taxon>Basidiomycota</taxon>
        <taxon>Agaricomycotina</taxon>
        <taxon>Agaricomycetes</taxon>
        <taxon>Agaricomycetidae</taxon>
        <taxon>Agaricales</taxon>
        <taxon>Marasmiineae</taxon>
        <taxon>Marasmiaceae</taxon>
        <taxon>Moniliophthora</taxon>
    </lineage>
</organism>
<dbReference type="InterPro" id="IPR014837">
    <property type="entry name" value="EF-hand_Ca_insen"/>
</dbReference>
<dbReference type="InterPro" id="IPR017904">
    <property type="entry name" value="ADF/Cofilin"/>
</dbReference>
<evidence type="ECO:0000256" key="3">
    <source>
        <dbReference type="ARBA" id="ARBA00015630"/>
    </source>
</evidence>
<keyword evidence="4" id="KW-0677">Repeat</keyword>
<evidence type="ECO:0000256" key="5">
    <source>
        <dbReference type="ARBA" id="ARBA00022837"/>
    </source>
</evidence>
<comment type="similarity">
    <text evidence="2">Belongs to the actin-binding proteins ADF family.</text>
</comment>
<dbReference type="SMART" id="SM00033">
    <property type="entry name" value="CH"/>
    <property type="match status" value="2"/>
</dbReference>
<dbReference type="Gene3D" id="3.40.20.10">
    <property type="entry name" value="Severin"/>
    <property type="match status" value="1"/>
</dbReference>
<dbReference type="GO" id="GO:0003779">
    <property type="term" value="F:actin binding"/>
    <property type="evidence" value="ECO:0007669"/>
    <property type="project" value="UniProtKB-KW"/>
</dbReference>
<evidence type="ECO:0000256" key="2">
    <source>
        <dbReference type="ARBA" id="ARBA00006844"/>
    </source>
</evidence>
<evidence type="ECO:0000256" key="4">
    <source>
        <dbReference type="ARBA" id="ARBA00022737"/>
    </source>
</evidence>
<accession>A0A0W0F201</accession>
<dbReference type="InterPro" id="IPR036872">
    <property type="entry name" value="CH_dom_sf"/>
</dbReference>
<dbReference type="Pfam" id="PF00241">
    <property type="entry name" value="Cofilin_ADF"/>
    <property type="match status" value="1"/>
</dbReference>
<dbReference type="InterPro" id="IPR029006">
    <property type="entry name" value="ADF-H/Gelsolin-like_dom_sf"/>
</dbReference>